<accession>A0A6S7HWA1</accession>
<gene>
    <name evidence="1" type="ORF">PACLA_8A065111</name>
</gene>
<reference evidence="1" key="1">
    <citation type="submission" date="2020-04" db="EMBL/GenBank/DDBJ databases">
        <authorList>
            <person name="Alioto T."/>
            <person name="Alioto T."/>
            <person name="Gomez Garrido J."/>
        </authorList>
    </citation>
    <scope>NUCLEOTIDE SEQUENCE</scope>
    <source>
        <strain evidence="1">A484AB</strain>
    </source>
</reference>
<dbReference type="EMBL" id="CACRXK020006810">
    <property type="protein sequence ID" value="CAB4010505.1"/>
    <property type="molecule type" value="Genomic_DNA"/>
</dbReference>
<dbReference type="Pfam" id="PF02498">
    <property type="entry name" value="Bro-N"/>
    <property type="match status" value="1"/>
</dbReference>
<dbReference type="PROSITE" id="PS51750">
    <property type="entry name" value="BRO_N"/>
    <property type="match status" value="1"/>
</dbReference>
<evidence type="ECO:0000313" key="2">
    <source>
        <dbReference type="Proteomes" id="UP001152795"/>
    </source>
</evidence>
<dbReference type="AlphaFoldDB" id="A0A6S7HWA1"/>
<dbReference type="Proteomes" id="UP001152795">
    <property type="component" value="Unassembled WGS sequence"/>
</dbReference>
<dbReference type="InterPro" id="IPR003497">
    <property type="entry name" value="BRO_N_domain"/>
</dbReference>
<proteinExistence type="predicted"/>
<organism evidence="1 2">
    <name type="scientific">Paramuricea clavata</name>
    <name type="common">Red gorgonian</name>
    <name type="synonym">Violescent sea-whip</name>
    <dbReference type="NCBI Taxonomy" id="317549"/>
    <lineage>
        <taxon>Eukaryota</taxon>
        <taxon>Metazoa</taxon>
        <taxon>Cnidaria</taxon>
        <taxon>Anthozoa</taxon>
        <taxon>Octocorallia</taxon>
        <taxon>Malacalcyonacea</taxon>
        <taxon>Plexauridae</taxon>
        <taxon>Paramuricea</taxon>
    </lineage>
</organism>
<name>A0A6S7HWA1_PARCT</name>
<comment type="caution">
    <text evidence="1">The sequence shown here is derived from an EMBL/GenBank/DDBJ whole genome shotgun (WGS) entry which is preliminary data.</text>
</comment>
<sequence>MPQIDWGNPWVETEFEEIIDELIEKNDKNREQLVEMQSTLDALKYGFEAFRDKQGLYQLIFGSELNTAKDFRRWVFTEVLPSIRKTGSYSLPDRRSLRYNQMILVNETNLHYAVVRYLINNHRETVVIPGLGELQDTSGKRCDAWKKGYRGGQPDIIIENPKGSYKGFAI</sequence>
<dbReference type="OrthoDB" id="7468926at2759"/>
<keyword evidence="2" id="KW-1185">Reference proteome</keyword>
<protein>
    <submittedName>
        <fullName evidence="1">Uncharacterized protein</fullName>
    </submittedName>
</protein>
<evidence type="ECO:0000313" key="1">
    <source>
        <dbReference type="EMBL" id="CAB4010505.1"/>
    </source>
</evidence>